<dbReference type="InterPro" id="IPR027417">
    <property type="entry name" value="P-loop_NTPase"/>
</dbReference>
<comment type="caution">
    <text evidence="1">The sequence shown here is derived from an EMBL/GenBank/DDBJ whole genome shotgun (WGS) entry which is preliminary data.</text>
</comment>
<proteinExistence type="predicted"/>
<dbReference type="Gene3D" id="3.40.50.300">
    <property type="entry name" value="P-loop containing nucleotide triphosphate hydrolases"/>
    <property type="match status" value="1"/>
</dbReference>
<dbReference type="SUPFAM" id="SSF52540">
    <property type="entry name" value="P-loop containing nucleoside triphosphate hydrolases"/>
    <property type="match status" value="1"/>
</dbReference>
<protein>
    <recommendedName>
        <fullName evidence="3">Sulfotransferase domain-containing protein</fullName>
    </recommendedName>
</protein>
<evidence type="ECO:0000313" key="1">
    <source>
        <dbReference type="EMBL" id="RUL89307.1"/>
    </source>
</evidence>
<name>A0A432MQ88_9BACT</name>
<dbReference type="EMBL" id="RYZH01000003">
    <property type="protein sequence ID" value="RUL89307.1"/>
    <property type="molecule type" value="Genomic_DNA"/>
</dbReference>
<accession>A0A432MQ88</accession>
<dbReference type="RefSeq" id="WP_126723743.1">
    <property type="nucleotide sequence ID" value="NZ_RYZH01000003.1"/>
</dbReference>
<evidence type="ECO:0000313" key="2">
    <source>
        <dbReference type="Proteomes" id="UP000280296"/>
    </source>
</evidence>
<organism evidence="1 2">
    <name type="scientific">Tautonia sociabilis</name>
    <dbReference type="NCBI Taxonomy" id="2080755"/>
    <lineage>
        <taxon>Bacteria</taxon>
        <taxon>Pseudomonadati</taxon>
        <taxon>Planctomycetota</taxon>
        <taxon>Planctomycetia</taxon>
        <taxon>Isosphaerales</taxon>
        <taxon>Isosphaeraceae</taxon>
        <taxon>Tautonia</taxon>
    </lineage>
</organism>
<gene>
    <name evidence="1" type="ORF">TsocGM_02500</name>
</gene>
<dbReference type="AlphaFoldDB" id="A0A432MQ88"/>
<reference evidence="1 2" key="1">
    <citation type="submission" date="2018-12" db="EMBL/GenBank/DDBJ databases">
        <authorList>
            <person name="Toschakov S.V."/>
        </authorList>
    </citation>
    <scope>NUCLEOTIDE SEQUENCE [LARGE SCALE GENOMIC DNA]</scope>
    <source>
        <strain evidence="1 2">GM2012</strain>
    </source>
</reference>
<sequence length="303" mass="34334">MPQILLHIGMHKTGTTSLQTFLASNRAHLAELGILYPGTVGQHCDLPQSVRALHGQPRKDPACWDEILQEISRSGARLAVISSEDFSLLGPEDVPRVRELLGDEPVDVVVYLRNPFDFIASQYKHRIRHQRYPGTFRELVERESFLCNYLRIVQTWAAVFGRDRVQIRLFDKVKGNPRLYHDFMDLIGLSPECFHGAFPASTNVAPPIETMSRIHALNRLERSRLWRLVPGRYRGRIRQSLTEGASVGLLVADLARSCFGGEGSPGEEDRHWFAGHVSGWNEPLVPDWVGEDDYRSYLAVKPS</sequence>
<keyword evidence="2" id="KW-1185">Reference proteome</keyword>
<dbReference type="Proteomes" id="UP000280296">
    <property type="component" value="Unassembled WGS sequence"/>
</dbReference>
<reference evidence="1 2" key="2">
    <citation type="submission" date="2019-01" db="EMBL/GenBank/DDBJ databases">
        <title>Tautonia sociabilis, a novel thermotolerant planctomycete of Isosphaeraceae family, isolated from a 4000 m deep subterranean habitat.</title>
        <authorList>
            <person name="Kovaleva O.L."/>
            <person name="Elcheninov A.G."/>
            <person name="Van Heerden E."/>
            <person name="Toshchakov S.V."/>
            <person name="Novikov A."/>
            <person name="Bonch-Osmolovskaya E.A."/>
            <person name="Kublanov I.V."/>
        </authorList>
    </citation>
    <scope>NUCLEOTIDE SEQUENCE [LARGE SCALE GENOMIC DNA]</scope>
    <source>
        <strain evidence="1 2">GM2012</strain>
    </source>
</reference>
<evidence type="ECO:0008006" key="3">
    <source>
        <dbReference type="Google" id="ProtNLM"/>
    </source>
</evidence>
<dbReference type="OrthoDB" id="565403at2"/>